<dbReference type="OrthoDB" id="7847197at2"/>
<feature type="chain" id="PRO_5012342655" description="HEAT repeat domain-containing protein" evidence="1">
    <location>
        <begin position="19"/>
        <end position="709"/>
    </location>
</feature>
<protein>
    <recommendedName>
        <fullName evidence="4">HEAT repeat domain-containing protein</fullName>
    </recommendedName>
</protein>
<keyword evidence="3" id="KW-1185">Reference proteome</keyword>
<gene>
    <name evidence="2" type="ORF">SAMN05421759_10165</name>
</gene>
<sequence>MKYALVFVALILPGVVFAQNLDVFTGDHGRFTRIVVQQPTPGQWSLETDGPRQLVLTRSPNANDRRPDLTTFYDRIDRARVASVMAEDSGDLSLGLNCECQVTSFTLPRGYLVLDISDPTEGSVEIVTESAARGDVPSDFADFLTNNATRLSASFPDPQTQTIAPLLSELEQAMPPTFDIETGAVNVSTTAKRLLQEFEGALHLGALTPRDGDTPRGLSDLIAGTQEHDQAGIRPGQPSPDMCRKISDLTDFSELKGDYLDLRRTKVSLVGLDGEISESALTGFAKSYLALGWGQEVMALAPERDDPEWAVLAALASSVETGDDPTNFFARHLGCGGAANLWALLSRNVPADFLDESIARRAYQTLPEALQLRLAPHLAKAAKAHGINRIIEGVTTDLAYIGDEPPDAYTLATHEGSAASSREVLKNLTRSRDDEVAAAALLDLAETTEDADEAALLAPLAAAIGSELAGTDAAGEARAAELSALIGSGEYRSAFKRILEDSTLSSERAGELAKMALRAGLSDADDARFLEFIFDIRDALARDAKLPEGDLLDLSERAIDLGIDRPLDQLLEKVSDPGLLRRRTLLEARIALSVGDFAEAELLTIALDGPDAREIRRAARTGMEDFAFLTSGEPADDTSGLADEAAILAEAWDRVSEDAGAWAPVSRLATSNPGPLDPATLDDFESLLEESEAARSSLGALLTETSVSP</sequence>
<evidence type="ECO:0000313" key="3">
    <source>
        <dbReference type="Proteomes" id="UP000186684"/>
    </source>
</evidence>
<dbReference type="Proteomes" id="UP000186684">
    <property type="component" value="Unassembled WGS sequence"/>
</dbReference>
<evidence type="ECO:0000313" key="2">
    <source>
        <dbReference type="EMBL" id="SIS50208.1"/>
    </source>
</evidence>
<reference evidence="3" key="1">
    <citation type="submission" date="2017-01" db="EMBL/GenBank/DDBJ databases">
        <authorList>
            <person name="Varghese N."/>
            <person name="Submissions S."/>
        </authorList>
    </citation>
    <scope>NUCLEOTIDE SEQUENCE [LARGE SCALE GENOMIC DNA]</scope>
    <source>
        <strain evidence="3">DSM 29430</strain>
    </source>
</reference>
<evidence type="ECO:0008006" key="4">
    <source>
        <dbReference type="Google" id="ProtNLM"/>
    </source>
</evidence>
<dbReference type="AlphaFoldDB" id="A0A1N7JLJ6"/>
<dbReference type="EMBL" id="FTOQ01000001">
    <property type="protein sequence ID" value="SIS50208.1"/>
    <property type="molecule type" value="Genomic_DNA"/>
</dbReference>
<accession>A0A1N7JLJ6</accession>
<organism evidence="2 3">
    <name type="scientific">Roseivivax lentus</name>
    <dbReference type="NCBI Taxonomy" id="633194"/>
    <lineage>
        <taxon>Bacteria</taxon>
        <taxon>Pseudomonadati</taxon>
        <taxon>Pseudomonadota</taxon>
        <taxon>Alphaproteobacteria</taxon>
        <taxon>Rhodobacterales</taxon>
        <taxon>Roseobacteraceae</taxon>
        <taxon>Roseivivax</taxon>
    </lineage>
</organism>
<evidence type="ECO:0000256" key="1">
    <source>
        <dbReference type="SAM" id="SignalP"/>
    </source>
</evidence>
<name>A0A1N7JLJ6_9RHOB</name>
<feature type="signal peptide" evidence="1">
    <location>
        <begin position="1"/>
        <end position="18"/>
    </location>
</feature>
<keyword evidence="1" id="KW-0732">Signal</keyword>
<proteinExistence type="predicted"/>
<dbReference type="RefSeq" id="WP_076443862.1">
    <property type="nucleotide sequence ID" value="NZ_FTOQ01000001.1"/>
</dbReference>
<dbReference type="STRING" id="633194.SAMN05421759_10165"/>